<dbReference type="GO" id="GO:0005737">
    <property type="term" value="C:cytoplasm"/>
    <property type="evidence" value="ECO:0007669"/>
    <property type="project" value="UniProtKB-SubCell"/>
</dbReference>
<dbReference type="OrthoDB" id="9790282at2"/>
<sequence>MTNMIDPHLLLSAYATGIFPMSDSRETDEVYWVEPKKRGILPLDHFHLSRSLAKIIRSDRFLVTADRDFEAVIDLCAEPTEDRPDSWINPPIRAAYCQLHNLGYAHSIECWLDNRLVGGLYGVNLGYAFFGESMFSRVSNASKVALAWLVARLKVGNFSLLDCQFITDHLASMGAIEITREDYLKHLKSAVSSYFTDKETGNWNTLDRLSPLLHNKHSKTKENQFADVDLPFTEGIALETDGTAPGEASFSLACPNGARIVQLLGQIS</sequence>
<dbReference type="EC" id="2.3.2.6" evidence="4"/>
<dbReference type="PANTHER" id="PTHR30098:SF2">
    <property type="entry name" value="LEUCYL_PHENYLALANYL-TRNA--PROTEIN TRANSFERASE"/>
    <property type="match status" value="1"/>
</dbReference>
<dbReference type="InterPro" id="IPR016181">
    <property type="entry name" value="Acyl_CoA_acyltransferase"/>
</dbReference>
<dbReference type="HOGENOM" id="CLU_075045_0_0_5"/>
<evidence type="ECO:0000256" key="4">
    <source>
        <dbReference type="HAMAP-Rule" id="MF_00688"/>
    </source>
</evidence>
<dbReference type="eggNOG" id="COG2360">
    <property type="taxonomic scope" value="Bacteria"/>
</dbReference>
<dbReference type="HAMAP" id="MF_00688">
    <property type="entry name" value="Leu_Phe_trans"/>
    <property type="match status" value="1"/>
</dbReference>
<keyword evidence="2 4" id="KW-0808">Transferase</keyword>
<evidence type="ECO:0000256" key="2">
    <source>
        <dbReference type="ARBA" id="ARBA00022679"/>
    </source>
</evidence>
<dbReference type="RefSeq" id="WP_014500473.1">
    <property type="nucleotide sequence ID" value="NC_017262.1"/>
</dbReference>
<comment type="catalytic activity">
    <reaction evidence="4">
        <text>N-terminal L-arginyl-[protein] + L-leucyl-tRNA(Leu) = N-terminal L-leucyl-L-arginyl-[protein] + tRNA(Leu) + H(+)</text>
        <dbReference type="Rhea" id="RHEA:50416"/>
        <dbReference type="Rhea" id="RHEA-COMP:9613"/>
        <dbReference type="Rhea" id="RHEA-COMP:9622"/>
        <dbReference type="Rhea" id="RHEA-COMP:12672"/>
        <dbReference type="Rhea" id="RHEA-COMP:12673"/>
        <dbReference type="ChEBI" id="CHEBI:15378"/>
        <dbReference type="ChEBI" id="CHEBI:64719"/>
        <dbReference type="ChEBI" id="CHEBI:78442"/>
        <dbReference type="ChEBI" id="CHEBI:78494"/>
        <dbReference type="ChEBI" id="CHEBI:133044"/>
        <dbReference type="EC" id="2.3.2.6"/>
    </reaction>
</comment>
<comment type="subcellular location">
    <subcellularLocation>
        <location evidence="4">Cytoplasm</location>
    </subcellularLocation>
</comment>
<dbReference type="GO" id="GO:0030163">
    <property type="term" value="P:protein catabolic process"/>
    <property type="evidence" value="ECO:0007669"/>
    <property type="project" value="UniProtKB-UniRule"/>
</dbReference>
<name>A0A0H3G0E3_ZYMMA</name>
<evidence type="ECO:0000313" key="6">
    <source>
        <dbReference type="Proteomes" id="UP000001494"/>
    </source>
</evidence>
<protein>
    <recommendedName>
        <fullName evidence="4">Leucyl/phenylalanyl-tRNA--protein transferase</fullName>
        <ecNumber evidence="4">2.3.2.6</ecNumber>
    </recommendedName>
    <alternativeName>
        <fullName evidence="4">L/F-transferase</fullName>
    </alternativeName>
    <alternativeName>
        <fullName evidence="4">Leucyltransferase</fullName>
    </alternativeName>
    <alternativeName>
        <fullName evidence="4">Phenyalanyltransferase</fullName>
    </alternativeName>
</protein>
<comment type="catalytic activity">
    <reaction evidence="4">
        <text>N-terminal L-lysyl-[protein] + L-leucyl-tRNA(Leu) = N-terminal L-leucyl-L-lysyl-[protein] + tRNA(Leu) + H(+)</text>
        <dbReference type="Rhea" id="RHEA:12340"/>
        <dbReference type="Rhea" id="RHEA-COMP:9613"/>
        <dbReference type="Rhea" id="RHEA-COMP:9622"/>
        <dbReference type="Rhea" id="RHEA-COMP:12670"/>
        <dbReference type="Rhea" id="RHEA-COMP:12671"/>
        <dbReference type="ChEBI" id="CHEBI:15378"/>
        <dbReference type="ChEBI" id="CHEBI:65249"/>
        <dbReference type="ChEBI" id="CHEBI:78442"/>
        <dbReference type="ChEBI" id="CHEBI:78494"/>
        <dbReference type="ChEBI" id="CHEBI:133043"/>
        <dbReference type="EC" id="2.3.2.6"/>
    </reaction>
</comment>
<reference evidence="5 6" key="1">
    <citation type="journal article" date="2011" name="J. Bacteriol.">
        <title>Genome sequence of the ethanol-producing Zymomonas mobilis subsp. mobilis lectotype strain ATCC 10988.</title>
        <authorList>
            <person name="Pappas K.M."/>
            <person name="Kouvelis V.N."/>
            <person name="Saunders E."/>
            <person name="Brettin T.S."/>
            <person name="Bruce D."/>
            <person name="Detter C."/>
            <person name="Balakireva M."/>
            <person name="Han C.S."/>
            <person name="Savvakis G."/>
            <person name="Kyrpides N.C."/>
            <person name="Typas M.A."/>
        </authorList>
    </citation>
    <scope>NUCLEOTIDE SEQUENCE [LARGE SCALE GENOMIC DNA]</scope>
    <source>
        <strain evidence="6">ATCC 10988 / DSM 424 / CCUG 17860 / LMG 404 / NCIMB 8938 / NRRL B-806 / ZM1</strain>
    </source>
</reference>
<evidence type="ECO:0000313" key="5">
    <source>
        <dbReference type="EMBL" id="AEH62222.1"/>
    </source>
</evidence>
<organism evidence="5 6">
    <name type="scientific">Zymomonas mobilis subsp. mobilis (strain ATCC 10988 / DSM 424 / LMG 404 / NCIMB 8938 / NRRL B-806 / ZM1)</name>
    <dbReference type="NCBI Taxonomy" id="555217"/>
    <lineage>
        <taxon>Bacteria</taxon>
        <taxon>Pseudomonadati</taxon>
        <taxon>Pseudomonadota</taxon>
        <taxon>Alphaproteobacteria</taxon>
        <taxon>Sphingomonadales</taxon>
        <taxon>Zymomonadaceae</taxon>
        <taxon>Zymomonas</taxon>
    </lineage>
</organism>
<dbReference type="NCBIfam" id="TIGR00667">
    <property type="entry name" value="aat"/>
    <property type="match status" value="1"/>
</dbReference>
<evidence type="ECO:0000256" key="3">
    <source>
        <dbReference type="ARBA" id="ARBA00023315"/>
    </source>
</evidence>
<dbReference type="Gene3D" id="3.40.630.70">
    <property type="entry name" value="Leucyl/phenylalanyl-tRNA-protein transferase, C-terminal domain"/>
    <property type="match status" value="1"/>
</dbReference>
<keyword evidence="3 4" id="KW-0012">Acyltransferase</keyword>
<proteinExistence type="inferred from homology"/>
<comment type="similarity">
    <text evidence="4">Belongs to the L/F-transferase family.</text>
</comment>
<accession>A0A0H3G0E3</accession>
<gene>
    <name evidence="4" type="primary">aat</name>
    <name evidence="5" type="ordered locus">Zmob_0374</name>
</gene>
<keyword evidence="1 4" id="KW-0963">Cytoplasm</keyword>
<dbReference type="SUPFAM" id="SSF55729">
    <property type="entry name" value="Acyl-CoA N-acyltransferases (Nat)"/>
    <property type="match status" value="1"/>
</dbReference>
<dbReference type="KEGG" id="zmm:Zmob_0374"/>
<dbReference type="Proteomes" id="UP000001494">
    <property type="component" value="Chromosome"/>
</dbReference>
<comment type="function">
    <text evidence="4">Functions in the N-end rule pathway of protein degradation where it conjugates Leu, Phe and, less efficiently, Met from aminoacyl-tRNAs to the N-termini of proteins containing an N-terminal arginine or lysine.</text>
</comment>
<dbReference type="AlphaFoldDB" id="A0A0H3G0E3"/>
<dbReference type="PANTHER" id="PTHR30098">
    <property type="entry name" value="LEUCYL/PHENYLALANYL-TRNA--PROTEIN TRANSFERASE"/>
    <property type="match status" value="1"/>
</dbReference>
<dbReference type="EMBL" id="CP002850">
    <property type="protein sequence ID" value="AEH62222.1"/>
    <property type="molecule type" value="Genomic_DNA"/>
</dbReference>
<dbReference type="InterPro" id="IPR004616">
    <property type="entry name" value="Leu/Phe-tRNA_Trfase"/>
</dbReference>
<dbReference type="GO" id="GO:0008914">
    <property type="term" value="F:leucyl-tRNA--protein transferase activity"/>
    <property type="evidence" value="ECO:0007669"/>
    <property type="project" value="UniProtKB-UniRule"/>
</dbReference>
<comment type="catalytic activity">
    <reaction evidence="4">
        <text>L-phenylalanyl-tRNA(Phe) + an N-terminal L-alpha-aminoacyl-[protein] = an N-terminal L-phenylalanyl-L-alpha-aminoacyl-[protein] + tRNA(Phe)</text>
        <dbReference type="Rhea" id="RHEA:43632"/>
        <dbReference type="Rhea" id="RHEA-COMP:9668"/>
        <dbReference type="Rhea" id="RHEA-COMP:9699"/>
        <dbReference type="Rhea" id="RHEA-COMP:10636"/>
        <dbReference type="Rhea" id="RHEA-COMP:10637"/>
        <dbReference type="ChEBI" id="CHEBI:78442"/>
        <dbReference type="ChEBI" id="CHEBI:78531"/>
        <dbReference type="ChEBI" id="CHEBI:78597"/>
        <dbReference type="ChEBI" id="CHEBI:83561"/>
        <dbReference type="EC" id="2.3.2.6"/>
    </reaction>
</comment>
<dbReference type="Pfam" id="PF03588">
    <property type="entry name" value="Leu_Phe_trans"/>
    <property type="match status" value="1"/>
</dbReference>
<evidence type="ECO:0000256" key="1">
    <source>
        <dbReference type="ARBA" id="ARBA00022490"/>
    </source>
</evidence>
<dbReference type="FunFam" id="3.40.630.70:FF:000001">
    <property type="entry name" value="Leucyl/phenylalanyl-tRNA--protein transferase"/>
    <property type="match status" value="1"/>
</dbReference>
<dbReference type="InterPro" id="IPR042203">
    <property type="entry name" value="Leu/Phe-tRNA_Trfase_C"/>
</dbReference>